<evidence type="ECO:0008006" key="9">
    <source>
        <dbReference type="Google" id="ProtNLM"/>
    </source>
</evidence>
<dbReference type="CDD" id="cd12148">
    <property type="entry name" value="fungal_TF_MHR"/>
    <property type="match status" value="1"/>
</dbReference>
<accession>A0A9N9W2M4</accession>
<evidence type="ECO:0000256" key="4">
    <source>
        <dbReference type="ARBA" id="ARBA00023125"/>
    </source>
</evidence>
<evidence type="ECO:0000256" key="2">
    <source>
        <dbReference type="ARBA" id="ARBA00022833"/>
    </source>
</evidence>
<dbReference type="PANTHER" id="PTHR31944:SF131">
    <property type="entry name" value="HEME-RESPONSIVE ZINC FINGER TRANSCRIPTION FACTOR HAP1"/>
    <property type="match status" value="1"/>
</dbReference>
<evidence type="ECO:0000313" key="7">
    <source>
        <dbReference type="EMBL" id="CAH0043187.1"/>
    </source>
</evidence>
<dbReference type="Proteomes" id="UP000696573">
    <property type="component" value="Unassembled WGS sequence"/>
</dbReference>
<dbReference type="GO" id="GO:0046872">
    <property type="term" value="F:metal ion binding"/>
    <property type="evidence" value="ECO:0007669"/>
    <property type="project" value="UniProtKB-KW"/>
</dbReference>
<keyword evidence="2" id="KW-0862">Zinc</keyword>
<sequence length="172" mass="18829">MPGLTDFIKEVETDGDTATTTSFGKRMPTREIADQLVEAYLRTFETVYRTLHFPTFRAEYERCWTGAADSSFVILLQLCVAIGAAFEDNTFPLRSSEANLWLTVASKIGITGIQILCLLHHANNITNVNSDLGWIGAATLLHTATHIGLHKDPKSFPGMTVPPASPSEGIHP</sequence>
<dbReference type="GO" id="GO:0000978">
    <property type="term" value="F:RNA polymerase II cis-regulatory region sequence-specific DNA binding"/>
    <property type="evidence" value="ECO:0007669"/>
    <property type="project" value="TreeGrafter"/>
</dbReference>
<dbReference type="PANTHER" id="PTHR31944">
    <property type="entry name" value="HEME-RESPONSIVE ZINC FINGER TRANSCRIPTION FACTOR HAP1"/>
    <property type="match status" value="1"/>
</dbReference>
<keyword evidence="5" id="KW-0804">Transcription</keyword>
<gene>
    <name evidence="7" type="ORF">CRHIZ90672A_00004974</name>
</gene>
<name>A0A9N9W2M4_9HYPO</name>
<proteinExistence type="predicted"/>
<keyword evidence="3" id="KW-0805">Transcription regulation</keyword>
<keyword evidence="4" id="KW-0238">DNA-binding</keyword>
<keyword evidence="1" id="KW-0479">Metal-binding</keyword>
<keyword evidence="6" id="KW-0539">Nucleus</keyword>
<dbReference type="GO" id="GO:0005634">
    <property type="term" value="C:nucleus"/>
    <property type="evidence" value="ECO:0007669"/>
    <property type="project" value="TreeGrafter"/>
</dbReference>
<dbReference type="AlphaFoldDB" id="A0A9N9W2M4"/>
<comment type="caution">
    <text evidence="7">The sequence shown here is derived from an EMBL/GenBank/DDBJ whole genome shotgun (WGS) entry which is preliminary data.</text>
</comment>
<dbReference type="EMBL" id="CABFNQ020000768">
    <property type="protein sequence ID" value="CAH0043187.1"/>
    <property type="molecule type" value="Genomic_DNA"/>
</dbReference>
<evidence type="ECO:0000256" key="3">
    <source>
        <dbReference type="ARBA" id="ARBA00023015"/>
    </source>
</evidence>
<evidence type="ECO:0000256" key="6">
    <source>
        <dbReference type="ARBA" id="ARBA00023242"/>
    </source>
</evidence>
<reference evidence="7" key="1">
    <citation type="submission" date="2021-10" db="EMBL/GenBank/DDBJ databases">
        <authorList>
            <person name="Piombo E."/>
        </authorList>
    </citation>
    <scope>NUCLEOTIDE SEQUENCE</scope>
</reference>
<evidence type="ECO:0000256" key="5">
    <source>
        <dbReference type="ARBA" id="ARBA00023163"/>
    </source>
</evidence>
<evidence type="ECO:0000313" key="8">
    <source>
        <dbReference type="Proteomes" id="UP000696573"/>
    </source>
</evidence>
<keyword evidence="8" id="KW-1185">Reference proteome</keyword>
<organism evidence="7 8">
    <name type="scientific">Clonostachys rhizophaga</name>
    <dbReference type="NCBI Taxonomy" id="160324"/>
    <lineage>
        <taxon>Eukaryota</taxon>
        <taxon>Fungi</taxon>
        <taxon>Dikarya</taxon>
        <taxon>Ascomycota</taxon>
        <taxon>Pezizomycotina</taxon>
        <taxon>Sordariomycetes</taxon>
        <taxon>Hypocreomycetidae</taxon>
        <taxon>Hypocreales</taxon>
        <taxon>Bionectriaceae</taxon>
        <taxon>Clonostachys</taxon>
    </lineage>
</organism>
<dbReference type="InterPro" id="IPR051430">
    <property type="entry name" value="Fungal_TF_Env_Response"/>
</dbReference>
<dbReference type="GO" id="GO:0001228">
    <property type="term" value="F:DNA-binding transcription activator activity, RNA polymerase II-specific"/>
    <property type="evidence" value="ECO:0007669"/>
    <property type="project" value="TreeGrafter"/>
</dbReference>
<dbReference type="OrthoDB" id="5147392at2759"/>
<evidence type="ECO:0000256" key="1">
    <source>
        <dbReference type="ARBA" id="ARBA00022723"/>
    </source>
</evidence>
<protein>
    <recommendedName>
        <fullName evidence="9">Transcription factor domain-containing protein</fullName>
    </recommendedName>
</protein>